<keyword evidence="3" id="KW-1185">Reference proteome</keyword>
<comment type="caution">
    <text evidence="2">The sequence shown here is derived from an EMBL/GenBank/DDBJ whole genome shotgun (WGS) entry which is preliminary data.</text>
</comment>
<feature type="region of interest" description="Disordered" evidence="1">
    <location>
        <begin position="1"/>
        <end position="24"/>
    </location>
</feature>
<accession>A0AAV7TMB8</accession>
<dbReference type="AlphaFoldDB" id="A0AAV7TMB8"/>
<gene>
    <name evidence="2" type="ORF">NDU88_002570</name>
</gene>
<protein>
    <submittedName>
        <fullName evidence="2">Uncharacterized protein</fullName>
    </submittedName>
</protein>
<evidence type="ECO:0000313" key="2">
    <source>
        <dbReference type="EMBL" id="KAJ1177311.1"/>
    </source>
</evidence>
<dbReference type="Proteomes" id="UP001066276">
    <property type="component" value="Chromosome 3_2"/>
</dbReference>
<sequence length="96" mass="10705">MAESCPRPDLPWRPRIREDHPPQLQSIPDLEQVIEERRHTLQIAATMSDTAIHSDIKRELAGFSSKASSSGTGWLDFQSETVVPPEATPQTADDLI</sequence>
<evidence type="ECO:0000313" key="3">
    <source>
        <dbReference type="Proteomes" id="UP001066276"/>
    </source>
</evidence>
<proteinExistence type="predicted"/>
<feature type="compositionally biased region" description="Basic and acidic residues" evidence="1">
    <location>
        <begin position="10"/>
        <end position="21"/>
    </location>
</feature>
<feature type="region of interest" description="Disordered" evidence="1">
    <location>
        <begin position="65"/>
        <end position="96"/>
    </location>
</feature>
<reference evidence="2" key="1">
    <citation type="journal article" date="2022" name="bioRxiv">
        <title>Sequencing and chromosome-scale assembly of the giantPleurodeles waltlgenome.</title>
        <authorList>
            <person name="Brown T."/>
            <person name="Elewa A."/>
            <person name="Iarovenko S."/>
            <person name="Subramanian E."/>
            <person name="Araus A.J."/>
            <person name="Petzold A."/>
            <person name="Susuki M."/>
            <person name="Suzuki K.-i.T."/>
            <person name="Hayashi T."/>
            <person name="Toyoda A."/>
            <person name="Oliveira C."/>
            <person name="Osipova E."/>
            <person name="Leigh N.D."/>
            <person name="Simon A."/>
            <person name="Yun M.H."/>
        </authorList>
    </citation>
    <scope>NUCLEOTIDE SEQUENCE</scope>
    <source>
        <strain evidence="2">20211129_DDA</strain>
        <tissue evidence="2">Liver</tissue>
    </source>
</reference>
<organism evidence="2 3">
    <name type="scientific">Pleurodeles waltl</name>
    <name type="common">Iberian ribbed newt</name>
    <dbReference type="NCBI Taxonomy" id="8319"/>
    <lineage>
        <taxon>Eukaryota</taxon>
        <taxon>Metazoa</taxon>
        <taxon>Chordata</taxon>
        <taxon>Craniata</taxon>
        <taxon>Vertebrata</taxon>
        <taxon>Euteleostomi</taxon>
        <taxon>Amphibia</taxon>
        <taxon>Batrachia</taxon>
        <taxon>Caudata</taxon>
        <taxon>Salamandroidea</taxon>
        <taxon>Salamandridae</taxon>
        <taxon>Pleurodelinae</taxon>
        <taxon>Pleurodeles</taxon>
    </lineage>
</organism>
<evidence type="ECO:0000256" key="1">
    <source>
        <dbReference type="SAM" id="MobiDB-lite"/>
    </source>
</evidence>
<dbReference type="EMBL" id="JANPWB010000006">
    <property type="protein sequence ID" value="KAJ1177311.1"/>
    <property type="molecule type" value="Genomic_DNA"/>
</dbReference>
<name>A0AAV7TMB8_PLEWA</name>